<dbReference type="Proteomes" id="UP000250006">
    <property type="component" value="Unassembled WGS sequence"/>
</dbReference>
<feature type="region of interest" description="Disordered" evidence="4">
    <location>
        <begin position="1"/>
        <end position="33"/>
    </location>
</feature>
<keyword evidence="3" id="KW-0963">Cytoplasm</keyword>
<keyword evidence="3 7" id="KW-0378">Hydrolase</keyword>
<evidence type="ECO:0000256" key="2">
    <source>
        <dbReference type="ARBA" id="ARBA00023134"/>
    </source>
</evidence>
<keyword evidence="3" id="KW-0862">Zinc</keyword>
<dbReference type="InterPro" id="IPR027417">
    <property type="entry name" value="P-loop_NTPase"/>
</dbReference>
<comment type="subcellular location">
    <subcellularLocation>
        <location evidence="3">Cytoplasm</location>
    </subcellularLocation>
</comment>
<dbReference type="RefSeq" id="WP_111836306.1">
    <property type="nucleotide sequence ID" value="NZ_UAPQ01000006.1"/>
</dbReference>
<comment type="cofactor">
    <cofactor evidence="3">
        <name>Zn(2+)</name>
        <dbReference type="ChEBI" id="CHEBI:29105"/>
    </cofactor>
    <text evidence="3">Binds 1 zinc ion per subunit.</text>
</comment>
<dbReference type="PROSITE" id="PS50936">
    <property type="entry name" value="ENGC_GTPASE"/>
    <property type="match status" value="1"/>
</dbReference>
<name>A0ABY1VMN2_9ACTO</name>
<evidence type="ECO:0000313" key="7">
    <source>
        <dbReference type="EMBL" id="SPT53369.1"/>
    </source>
</evidence>
<evidence type="ECO:0000256" key="4">
    <source>
        <dbReference type="SAM" id="MobiDB-lite"/>
    </source>
</evidence>
<feature type="binding site" evidence="3">
    <location>
        <begin position="225"/>
        <end position="233"/>
    </location>
    <ligand>
        <name>GTP</name>
        <dbReference type="ChEBI" id="CHEBI:37565"/>
    </ligand>
</feature>
<feature type="compositionally biased region" description="Low complexity" evidence="4">
    <location>
        <begin position="330"/>
        <end position="351"/>
    </location>
</feature>
<dbReference type="Gene3D" id="3.40.50.300">
    <property type="entry name" value="P-loop containing nucleotide triphosphate hydrolases"/>
    <property type="match status" value="1"/>
</dbReference>
<keyword evidence="1 3" id="KW-0547">Nucleotide-binding</keyword>
<dbReference type="CDD" id="cd01854">
    <property type="entry name" value="YjeQ_EngC"/>
    <property type="match status" value="1"/>
</dbReference>
<evidence type="ECO:0000259" key="5">
    <source>
        <dbReference type="PROSITE" id="PS50936"/>
    </source>
</evidence>
<dbReference type="InterPro" id="IPR010914">
    <property type="entry name" value="RsgA_GTPase_dom"/>
</dbReference>
<feature type="domain" description="CP-type G" evidence="6">
    <location>
        <begin position="113"/>
        <end position="283"/>
    </location>
</feature>
<comment type="caution">
    <text evidence="7">The sequence shown here is derived from an EMBL/GenBank/DDBJ whole genome shotgun (WGS) entry which is preliminary data.</text>
</comment>
<sequence length="382" mass="40406">MGRRDTGTDDPRVRVRPGRGSRPRTKQRPSHQDAVTGMVTRIDRGHYRIRLDDPQLTANGSGDITAMKARELGRGKVVVGDRVGVVGDTSGRKDTLARLVRVQERTTLLRRSAEDGDAAGTERPVVANAELLVIVTAVADPEPRPRMIDRYLVAAYDAGMEPLLVLSKSDLADATPLLALYEPLGVRSVPTRLDETSQAQSTRAGGGGVEAVRALLAGHTSVFVGHSGVGKSTLINALVPGAERVTGHVNEVTGRGRHTSTNLQALELPGGGWVIDTPGVRSFGVSHVSSTDVLRGFPDLAEVAEDCPRGCTHETGVLDCALDAWAASGADADGGSSASKPVNRPASPLAPRRARLDSFRRLLAPSLEAEDPVPSSHRHLGT</sequence>
<dbReference type="EMBL" id="UAPQ01000006">
    <property type="protein sequence ID" value="SPT53369.1"/>
    <property type="molecule type" value="Genomic_DNA"/>
</dbReference>
<dbReference type="NCBIfam" id="TIGR00157">
    <property type="entry name" value="ribosome small subunit-dependent GTPase A"/>
    <property type="match status" value="1"/>
</dbReference>
<keyword evidence="3" id="KW-0690">Ribosome biogenesis</keyword>
<comment type="similarity">
    <text evidence="3">Belongs to the TRAFAC class YlqF/YawG GTPase family. RsgA subfamily.</text>
</comment>
<keyword evidence="3" id="KW-0699">rRNA-binding</keyword>
<dbReference type="HAMAP" id="MF_01820">
    <property type="entry name" value="GTPase_RsgA"/>
    <property type="match status" value="1"/>
</dbReference>
<dbReference type="PANTHER" id="PTHR32120">
    <property type="entry name" value="SMALL RIBOSOMAL SUBUNIT BIOGENESIS GTPASE RSGA"/>
    <property type="match status" value="1"/>
</dbReference>
<dbReference type="Pfam" id="PF03193">
    <property type="entry name" value="RsgA_GTPase"/>
    <property type="match status" value="1"/>
</dbReference>
<dbReference type="InterPro" id="IPR030378">
    <property type="entry name" value="G_CP_dom"/>
</dbReference>
<proteinExistence type="inferred from homology"/>
<dbReference type="GO" id="GO:0016787">
    <property type="term" value="F:hydrolase activity"/>
    <property type="evidence" value="ECO:0007669"/>
    <property type="project" value="UniProtKB-KW"/>
</dbReference>
<feature type="region of interest" description="Disordered" evidence="4">
    <location>
        <begin position="330"/>
        <end position="353"/>
    </location>
</feature>
<dbReference type="InterPro" id="IPR004881">
    <property type="entry name" value="Ribosome_biogen_GTPase_RsgA"/>
</dbReference>
<organism evidence="7 8">
    <name type="scientific">Actinomyces bovis</name>
    <dbReference type="NCBI Taxonomy" id="1658"/>
    <lineage>
        <taxon>Bacteria</taxon>
        <taxon>Bacillati</taxon>
        <taxon>Actinomycetota</taxon>
        <taxon>Actinomycetes</taxon>
        <taxon>Actinomycetales</taxon>
        <taxon>Actinomycetaceae</taxon>
        <taxon>Actinomyces</taxon>
    </lineage>
</organism>
<evidence type="ECO:0000259" key="6">
    <source>
        <dbReference type="PROSITE" id="PS51721"/>
    </source>
</evidence>
<comment type="subunit">
    <text evidence="3">Monomer. Associates with 30S ribosomal subunit, binds 16S rRNA.</text>
</comment>
<feature type="binding site" evidence="3">
    <location>
        <position position="313"/>
    </location>
    <ligand>
        <name>Zn(2+)</name>
        <dbReference type="ChEBI" id="CHEBI:29105"/>
    </ligand>
</feature>
<keyword evidence="3" id="KW-0694">RNA-binding</keyword>
<dbReference type="PROSITE" id="PS51721">
    <property type="entry name" value="G_CP"/>
    <property type="match status" value="1"/>
</dbReference>
<feature type="domain" description="EngC GTPase" evidence="5">
    <location>
        <begin position="127"/>
        <end position="281"/>
    </location>
</feature>
<evidence type="ECO:0000313" key="8">
    <source>
        <dbReference type="Proteomes" id="UP000250006"/>
    </source>
</evidence>
<dbReference type="SUPFAM" id="SSF52540">
    <property type="entry name" value="P-loop containing nucleoside triphosphate hydrolases"/>
    <property type="match status" value="1"/>
</dbReference>
<feature type="binding site" evidence="3">
    <location>
        <position position="320"/>
    </location>
    <ligand>
        <name>Zn(2+)</name>
        <dbReference type="ChEBI" id="CHEBI:29105"/>
    </ligand>
</feature>
<protein>
    <recommendedName>
        <fullName evidence="3">Small ribosomal subunit biogenesis GTPase RsgA</fullName>
        <ecNumber evidence="3">3.6.1.-</ecNumber>
    </recommendedName>
</protein>
<feature type="binding site" evidence="3">
    <location>
        <position position="311"/>
    </location>
    <ligand>
        <name>Zn(2+)</name>
        <dbReference type="ChEBI" id="CHEBI:29105"/>
    </ligand>
</feature>
<evidence type="ECO:0000256" key="3">
    <source>
        <dbReference type="HAMAP-Rule" id="MF_01820"/>
    </source>
</evidence>
<keyword evidence="8" id="KW-1185">Reference proteome</keyword>
<dbReference type="PANTHER" id="PTHR32120:SF11">
    <property type="entry name" value="SMALL RIBOSOMAL SUBUNIT BIOGENESIS GTPASE RSGA 1, MITOCHONDRIAL-RELATED"/>
    <property type="match status" value="1"/>
</dbReference>
<reference evidence="7 8" key="1">
    <citation type="submission" date="2018-06" db="EMBL/GenBank/DDBJ databases">
        <authorList>
            <consortium name="Pathogen Informatics"/>
            <person name="Doyle S."/>
        </authorList>
    </citation>
    <scope>NUCLEOTIDE SEQUENCE [LARGE SCALE GENOMIC DNA]</scope>
    <source>
        <strain evidence="7 8">NCTC11535</strain>
    </source>
</reference>
<feature type="compositionally biased region" description="Basic and acidic residues" evidence="4">
    <location>
        <begin position="1"/>
        <end position="13"/>
    </location>
</feature>
<dbReference type="EC" id="3.6.1.-" evidence="3"/>
<accession>A0ABY1VMN2</accession>
<gene>
    <name evidence="3 7" type="primary">rsgA</name>
    <name evidence="7" type="ORF">NCTC11535_01032</name>
</gene>
<feature type="binding site" evidence="3">
    <location>
        <position position="307"/>
    </location>
    <ligand>
        <name>Zn(2+)</name>
        <dbReference type="ChEBI" id="CHEBI:29105"/>
    </ligand>
</feature>
<evidence type="ECO:0000256" key="1">
    <source>
        <dbReference type="ARBA" id="ARBA00022741"/>
    </source>
</evidence>
<feature type="compositionally biased region" description="Basic residues" evidence="4">
    <location>
        <begin position="14"/>
        <end position="29"/>
    </location>
</feature>
<feature type="binding site" evidence="3">
    <location>
        <begin position="167"/>
        <end position="170"/>
    </location>
    <ligand>
        <name>GTP</name>
        <dbReference type="ChEBI" id="CHEBI:37565"/>
    </ligand>
</feature>
<comment type="function">
    <text evidence="3">One of several proteins that assist in the late maturation steps of the functional core of the 30S ribosomal subunit. Helps release RbfA from mature subunits. May play a role in the assembly of ribosomal proteins into the subunit. Circularly permuted GTPase that catalyzes slow GTP hydrolysis, GTPase activity is stimulated by the 30S ribosomal subunit.</text>
</comment>
<keyword evidence="3" id="KW-0479">Metal-binding</keyword>
<keyword evidence="2 3" id="KW-0342">GTP-binding</keyword>